<feature type="domain" description="DNA ligase D polymerase" evidence="1">
    <location>
        <begin position="33"/>
        <end position="287"/>
    </location>
</feature>
<proteinExistence type="predicted"/>
<keyword evidence="3" id="KW-1185">Reference proteome</keyword>
<name>A0ABU4HV28_9ACTN</name>
<gene>
    <name evidence="2" type="primary">ligD</name>
    <name evidence="2" type="ORF">R7226_22665</name>
</gene>
<dbReference type="Proteomes" id="UP001284601">
    <property type="component" value="Unassembled WGS sequence"/>
</dbReference>
<comment type="caution">
    <text evidence="2">The sequence shown here is derived from an EMBL/GenBank/DDBJ whole genome shotgun (WGS) entry which is preliminary data.</text>
</comment>
<dbReference type="InterPro" id="IPR052171">
    <property type="entry name" value="NHEJ_LigD"/>
</dbReference>
<sequence length="317" mass="34626">MATAGSTAAAIRLDGRVVEISKPDKALFPSGVTKLDLARHYERVAEVMLPHVTERPLNLQRFPDGVSNGGIFQRQKPDYFPDWIDSAQTPKQGGDPVTHVVAADAATLVYLANQAAVTLHAWTSRRDRLDRPDRLIVDLDPSGGSAEDVRQAALAFGAILRDELELPPFALATGSRGYHVVVPLQRRHDHDEVRAFARDLGRLAVARDPERLTLEQRKAKRGGRILVDVQRNAYAHTAVAPYSVRALPAATVATPLRWEELDDPATRPDRWSIRSLPARLARGGDPWASIDDDAHALGAARRALDALLRDAGLDAAA</sequence>
<dbReference type="EC" id="6.5.1.1" evidence="2"/>
<dbReference type="PANTHER" id="PTHR42705:SF2">
    <property type="entry name" value="BIFUNCTIONAL NON-HOMOLOGOUS END JOINING PROTEIN LIGD"/>
    <property type="match status" value="1"/>
</dbReference>
<reference evidence="2 3" key="2">
    <citation type="submission" date="2023-10" db="EMBL/GenBank/DDBJ databases">
        <authorList>
            <person name="Han X.F."/>
        </authorList>
    </citation>
    <scope>NUCLEOTIDE SEQUENCE [LARGE SCALE GENOMIC DNA]</scope>
    <source>
        <strain evidence="2 3">KCTC 39840</strain>
    </source>
</reference>
<reference evidence="3" key="1">
    <citation type="submission" date="2023-07" db="EMBL/GenBank/DDBJ databases">
        <title>Conexibacter stalactiti sp. nov., isolated from stalactites in a lava cave and emended description of the genus Conexibacter.</title>
        <authorList>
            <person name="Lee S.D."/>
        </authorList>
    </citation>
    <scope>NUCLEOTIDE SEQUENCE [LARGE SCALE GENOMIC DNA]</scope>
    <source>
        <strain evidence="3">KCTC 39840</strain>
    </source>
</reference>
<dbReference type="PANTHER" id="PTHR42705">
    <property type="entry name" value="BIFUNCTIONAL NON-HOMOLOGOUS END JOINING PROTEIN LIGD"/>
    <property type="match status" value="1"/>
</dbReference>
<evidence type="ECO:0000313" key="2">
    <source>
        <dbReference type="EMBL" id="MDW5597167.1"/>
    </source>
</evidence>
<evidence type="ECO:0000313" key="3">
    <source>
        <dbReference type="Proteomes" id="UP001284601"/>
    </source>
</evidence>
<dbReference type="Pfam" id="PF21686">
    <property type="entry name" value="LigD_Prim-Pol"/>
    <property type="match status" value="1"/>
</dbReference>
<dbReference type="Gene3D" id="3.90.920.10">
    <property type="entry name" value="DNA primase, PRIM domain"/>
    <property type="match status" value="1"/>
</dbReference>
<organism evidence="2 3">
    <name type="scientific">Conexibacter stalactiti</name>
    <dbReference type="NCBI Taxonomy" id="1940611"/>
    <lineage>
        <taxon>Bacteria</taxon>
        <taxon>Bacillati</taxon>
        <taxon>Actinomycetota</taxon>
        <taxon>Thermoleophilia</taxon>
        <taxon>Solirubrobacterales</taxon>
        <taxon>Conexibacteraceae</taxon>
        <taxon>Conexibacter</taxon>
    </lineage>
</organism>
<dbReference type="NCBIfam" id="TIGR02778">
    <property type="entry name" value="ligD_pol"/>
    <property type="match status" value="1"/>
</dbReference>
<protein>
    <submittedName>
        <fullName evidence="2">Non-homologous end-joining DNA ligase</fullName>
        <ecNumber evidence="2">6.5.1.1</ecNumber>
    </submittedName>
</protein>
<dbReference type="RefSeq" id="WP_318599632.1">
    <property type="nucleotide sequence ID" value="NZ_JAWSTH010000077.1"/>
</dbReference>
<dbReference type="InterPro" id="IPR014145">
    <property type="entry name" value="LigD_pol_dom"/>
</dbReference>
<keyword evidence="2" id="KW-0436">Ligase</keyword>
<dbReference type="GO" id="GO:0003910">
    <property type="term" value="F:DNA ligase (ATP) activity"/>
    <property type="evidence" value="ECO:0007669"/>
    <property type="project" value="UniProtKB-EC"/>
</dbReference>
<evidence type="ECO:0000259" key="1">
    <source>
        <dbReference type="Pfam" id="PF21686"/>
    </source>
</evidence>
<dbReference type="CDD" id="cd04861">
    <property type="entry name" value="LigD_Pol_like"/>
    <property type="match status" value="1"/>
</dbReference>
<accession>A0ABU4HV28</accession>
<dbReference type="EMBL" id="JAWSTH010000077">
    <property type="protein sequence ID" value="MDW5597167.1"/>
    <property type="molecule type" value="Genomic_DNA"/>
</dbReference>